<dbReference type="AlphaFoldDB" id="A0A0F9DPH5"/>
<evidence type="ECO:0000313" key="4">
    <source>
        <dbReference type="EMBL" id="KKL63683.1"/>
    </source>
</evidence>
<protein>
    <submittedName>
        <fullName evidence="4">Uncharacterized protein</fullName>
    </submittedName>
</protein>
<proteinExistence type="predicted"/>
<comment type="caution">
    <text evidence="4">The sequence shown here is derived from an EMBL/GenBank/DDBJ whole genome shotgun (WGS) entry which is preliminary data.</text>
</comment>
<name>A0A0F9DPH5_9ZZZZ</name>
<evidence type="ECO:0000313" key="1">
    <source>
        <dbReference type="EMBL" id="KKK81971.1"/>
    </source>
</evidence>
<sequence>EAAAPLKASGPWGEDKDMWVRSLRLVSVIQESDLEPEYLVELALQERKVS</sequence>
<accession>A0A0F9DPH5</accession>
<dbReference type="EMBL" id="LAZR01052882">
    <property type="protein sequence ID" value="KKK81971.1"/>
    <property type="molecule type" value="Genomic_DNA"/>
</dbReference>
<evidence type="ECO:0000313" key="3">
    <source>
        <dbReference type="EMBL" id="KKL50761.1"/>
    </source>
</evidence>
<gene>
    <name evidence="4" type="ORF">LCGC14_2172690</name>
    <name evidence="3" type="ORF">LCGC14_2302220</name>
    <name evidence="2" type="ORF">LCGC14_2659120</name>
    <name evidence="1" type="ORF">LCGC14_2808080</name>
</gene>
<dbReference type="EMBL" id="LAZR01032480">
    <property type="protein sequence ID" value="KKL50761.1"/>
    <property type="molecule type" value="Genomic_DNA"/>
</dbReference>
<reference evidence="4" key="1">
    <citation type="journal article" date="2015" name="Nature">
        <title>Complex archaea that bridge the gap between prokaryotes and eukaryotes.</title>
        <authorList>
            <person name="Spang A."/>
            <person name="Saw J.H."/>
            <person name="Jorgensen S.L."/>
            <person name="Zaremba-Niedzwiedzka K."/>
            <person name="Martijn J."/>
            <person name="Lind A.E."/>
            <person name="van Eijk R."/>
            <person name="Schleper C."/>
            <person name="Guy L."/>
            <person name="Ettema T.J."/>
        </authorList>
    </citation>
    <scope>NUCLEOTIDE SEQUENCE</scope>
</reference>
<dbReference type="EMBL" id="LAZR01028082">
    <property type="protein sequence ID" value="KKL63683.1"/>
    <property type="molecule type" value="Genomic_DNA"/>
</dbReference>
<organism evidence="4">
    <name type="scientific">marine sediment metagenome</name>
    <dbReference type="NCBI Taxonomy" id="412755"/>
    <lineage>
        <taxon>unclassified sequences</taxon>
        <taxon>metagenomes</taxon>
        <taxon>ecological metagenomes</taxon>
    </lineage>
</organism>
<feature type="non-terminal residue" evidence="4">
    <location>
        <position position="1"/>
    </location>
</feature>
<evidence type="ECO:0000313" key="2">
    <source>
        <dbReference type="EMBL" id="KKK96799.1"/>
    </source>
</evidence>
<dbReference type="EMBL" id="LAZR01046325">
    <property type="protein sequence ID" value="KKK96799.1"/>
    <property type="molecule type" value="Genomic_DNA"/>
</dbReference>